<comment type="caution">
    <text evidence="1">The sequence shown here is derived from an EMBL/GenBank/DDBJ whole genome shotgun (WGS) entry which is preliminary data.</text>
</comment>
<evidence type="ECO:0000313" key="1">
    <source>
        <dbReference type="EMBL" id="MBD2702996.1"/>
    </source>
</evidence>
<evidence type="ECO:0000313" key="2">
    <source>
        <dbReference type="Proteomes" id="UP000598820"/>
    </source>
</evidence>
<evidence type="ECO:0008006" key="3">
    <source>
        <dbReference type="Google" id="ProtNLM"/>
    </source>
</evidence>
<sequence>MIKIDKSNVPIPAVLGPNGNGEKAIEKLRTAFDNGDTSFVFNKKIYGHSTVKEALKKIQHNKCCFCETSITHISHGDVEHFRPKAGYQVDEKQELVKPGYYWLAYDFANLFFCCQVCNQVYKKNYFPLADETKRANSHRADIALEDSLILNPALDEIVEHLMFDAEIIKPKNGSQKGAETIKRTGLNREFLLKERLEHLKKLRFLECIVLRNGEQADEIKAAFKEWGKSMSLFSAMVRANFPKLVK</sequence>
<dbReference type="EMBL" id="JACWZY010000018">
    <property type="protein sequence ID" value="MBD2702996.1"/>
    <property type="molecule type" value="Genomic_DNA"/>
</dbReference>
<keyword evidence="2" id="KW-1185">Reference proteome</keyword>
<dbReference type="RefSeq" id="WP_190888841.1">
    <property type="nucleotide sequence ID" value="NZ_JACWZY010000018.1"/>
</dbReference>
<name>A0A926Y4D0_9BACT</name>
<proteinExistence type="predicted"/>
<organism evidence="1 2">
    <name type="scientific">Spirosoma profusum</name>
    <dbReference type="NCBI Taxonomy" id="2771354"/>
    <lineage>
        <taxon>Bacteria</taxon>
        <taxon>Pseudomonadati</taxon>
        <taxon>Bacteroidota</taxon>
        <taxon>Cytophagia</taxon>
        <taxon>Cytophagales</taxon>
        <taxon>Cytophagaceae</taxon>
        <taxon>Spirosoma</taxon>
    </lineage>
</organism>
<gene>
    <name evidence="1" type="ORF">IC229_20285</name>
</gene>
<protein>
    <recommendedName>
        <fullName evidence="3">TIGR02646 family protein</fullName>
    </recommendedName>
</protein>
<accession>A0A926Y4D0</accession>
<dbReference type="Gene3D" id="1.10.30.50">
    <property type="match status" value="1"/>
</dbReference>
<dbReference type="AlphaFoldDB" id="A0A926Y4D0"/>
<reference evidence="1" key="1">
    <citation type="submission" date="2020-09" db="EMBL/GenBank/DDBJ databases">
        <authorList>
            <person name="Kim M.K."/>
        </authorList>
    </citation>
    <scope>NUCLEOTIDE SEQUENCE</scope>
    <source>
        <strain evidence="1">BT702</strain>
    </source>
</reference>
<dbReference type="Proteomes" id="UP000598820">
    <property type="component" value="Unassembled WGS sequence"/>
</dbReference>